<accession>A0ABV8VAK5</accession>
<organism evidence="1 2">
    <name type="scientific">Simiduia curdlanivorans</name>
    <dbReference type="NCBI Taxonomy" id="1492769"/>
    <lineage>
        <taxon>Bacteria</taxon>
        <taxon>Pseudomonadati</taxon>
        <taxon>Pseudomonadota</taxon>
        <taxon>Gammaproteobacteria</taxon>
        <taxon>Cellvibrionales</taxon>
        <taxon>Cellvibrionaceae</taxon>
        <taxon>Simiduia</taxon>
    </lineage>
</organism>
<comment type="caution">
    <text evidence="1">The sequence shown here is derived from an EMBL/GenBank/DDBJ whole genome shotgun (WGS) entry which is preliminary data.</text>
</comment>
<protein>
    <submittedName>
        <fullName evidence="1">Uncharacterized protein</fullName>
    </submittedName>
</protein>
<reference evidence="2" key="1">
    <citation type="journal article" date="2019" name="Int. J. Syst. Evol. Microbiol.">
        <title>The Global Catalogue of Microorganisms (GCM) 10K type strain sequencing project: providing services to taxonomists for standard genome sequencing and annotation.</title>
        <authorList>
            <consortium name="The Broad Institute Genomics Platform"/>
            <consortium name="The Broad Institute Genome Sequencing Center for Infectious Disease"/>
            <person name="Wu L."/>
            <person name="Ma J."/>
        </authorList>
    </citation>
    <scope>NUCLEOTIDE SEQUENCE [LARGE SCALE GENOMIC DNA]</scope>
    <source>
        <strain evidence="2">CECT 8570</strain>
    </source>
</reference>
<keyword evidence="2" id="KW-1185">Reference proteome</keyword>
<evidence type="ECO:0000313" key="2">
    <source>
        <dbReference type="Proteomes" id="UP001595840"/>
    </source>
</evidence>
<evidence type="ECO:0000313" key="1">
    <source>
        <dbReference type="EMBL" id="MFC4364275.1"/>
    </source>
</evidence>
<proteinExistence type="predicted"/>
<sequence>MTNKYLLDLATTLIQLIKDANKNEQKEAAARYWIEDILPAVIEIDIATQNNDTKKVNRLSQSLNRKLDYAPLSENEESIRKTLNSIYVETI</sequence>
<dbReference type="RefSeq" id="WP_290262373.1">
    <property type="nucleotide sequence ID" value="NZ_JAUFQG010000004.1"/>
</dbReference>
<name>A0ABV8VAK5_9GAMM</name>
<dbReference type="EMBL" id="JBHSCX010000021">
    <property type="protein sequence ID" value="MFC4364275.1"/>
    <property type="molecule type" value="Genomic_DNA"/>
</dbReference>
<gene>
    <name evidence="1" type="ORF">ACFOX3_18345</name>
</gene>
<dbReference type="Proteomes" id="UP001595840">
    <property type="component" value="Unassembled WGS sequence"/>
</dbReference>